<dbReference type="GO" id="GO:0003677">
    <property type="term" value="F:DNA binding"/>
    <property type="evidence" value="ECO:0007669"/>
    <property type="project" value="InterPro"/>
</dbReference>
<organism evidence="3 4">
    <name type="scientific">Crossiella cryophila</name>
    <dbReference type="NCBI Taxonomy" id="43355"/>
    <lineage>
        <taxon>Bacteria</taxon>
        <taxon>Bacillati</taxon>
        <taxon>Actinomycetota</taxon>
        <taxon>Actinomycetes</taxon>
        <taxon>Pseudonocardiales</taxon>
        <taxon>Pseudonocardiaceae</taxon>
        <taxon>Crossiella</taxon>
    </lineage>
</organism>
<keyword evidence="1" id="KW-0233">DNA recombination</keyword>
<gene>
    <name evidence="3" type="ORF">HNR67_004928</name>
</gene>
<dbReference type="InterPro" id="IPR011010">
    <property type="entry name" value="DNA_brk_join_enz"/>
</dbReference>
<evidence type="ECO:0000259" key="2">
    <source>
        <dbReference type="PROSITE" id="PS51898"/>
    </source>
</evidence>
<reference evidence="3 4" key="1">
    <citation type="submission" date="2020-08" db="EMBL/GenBank/DDBJ databases">
        <title>Sequencing the genomes of 1000 actinobacteria strains.</title>
        <authorList>
            <person name="Klenk H.-P."/>
        </authorList>
    </citation>
    <scope>NUCLEOTIDE SEQUENCE [LARGE SCALE GENOMIC DNA]</scope>
    <source>
        <strain evidence="3 4">DSM 44230</strain>
    </source>
</reference>
<name>A0A7W7CCX5_9PSEU</name>
<dbReference type="InterPro" id="IPR013762">
    <property type="entry name" value="Integrase-like_cat_sf"/>
</dbReference>
<proteinExistence type="predicted"/>
<dbReference type="Gene3D" id="1.10.443.10">
    <property type="entry name" value="Intergrase catalytic core"/>
    <property type="match status" value="1"/>
</dbReference>
<comment type="caution">
    <text evidence="3">The sequence shown here is derived from an EMBL/GenBank/DDBJ whole genome shotgun (WGS) entry which is preliminary data.</text>
</comment>
<dbReference type="SUPFAM" id="SSF56349">
    <property type="entry name" value="DNA breaking-rejoining enzymes"/>
    <property type="match status" value="1"/>
</dbReference>
<dbReference type="PROSITE" id="PS51898">
    <property type="entry name" value="TYR_RECOMBINASE"/>
    <property type="match status" value="1"/>
</dbReference>
<evidence type="ECO:0000256" key="1">
    <source>
        <dbReference type="ARBA" id="ARBA00023172"/>
    </source>
</evidence>
<keyword evidence="4" id="KW-1185">Reference proteome</keyword>
<protein>
    <submittedName>
        <fullName evidence="3">Integrase</fullName>
    </submittedName>
</protein>
<feature type="domain" description="Tyr recombinase" evidence="2">
    <location>
        <begin position="1"/>
        <end position="90"/>
    </location>
</feature>
<dbReference type="Pfam" id="PF00589">
    <property type="entry name" value="Phage_integrase"/>
    <property type="match status" value="1"/>
</dbReference>
<accession>A0A7W7CCX5</accession>
<dbReference type="GO" id="GO:0006310">
    <property type="term" value="P:DNA recombination"/>
    <property type="evidence" value="ECO:0007669"/>
    <property type="project" value="UniProtKB-KW"/>
</dbReference>
<dbReference type="Proteomes" id="UP000533598">
    <property type="component" value="Unassembled WGS sequence"/>
</dbReference>
<dbReference type="AlphaFoldDB" id="A0A7W7CCX5"/>
<evidence type="ECO:0000313" key="4">
    <source>
        <dbReference type="Proteomes" id="UP000533598"/>
    </source>
</evidence>
<dbReference type="EMBL" id="JACHMH010000001">
    <property type="protein sequence ID" value="MBB4678810.1"/>
    <property type="molecule type" value="Genomic_DNA"/>
</dbReference>
<dbReference type="InterPro" id="IPR002104">
    <property type="entry name" value="Integrase_catalytic"/>
</dbReference>
<sequence length="103" mass="11563">MLTNNKDWAWIGSMFNSDQWQPAFANAGLDFVTGDEDGMHQMRHLFASYMLTQGVSIKELAAYLGHTSEAFTLKTYVHLMPSSHQRARLAANLMFPPRATQAA</sequence>
<evidence type="ECO:0000313" key="3">
    <source>
        <dbReference type="EMBL" id="MBB4678810.1"/>
    </source>
</evidence>
<dbReference type="GO" id="GO:0015074">
    <property type="term" value="P:DNA integration"/>
    <property type="evidence" value="ECO:0007669"/>
    <property type="project" value="InterPro"/>
</dbReference>
<dbReference type="RefSeq" id="WP_246492588.1">
    <property type="nucleotide sequence ID" value="NZ_BAAAUI010000052.1"/>
</dbReference>